<protein>
    <submittedName>
        <fullName evidence="2">Uncharacterized protein</fullName>
    </submittedName>
</protein>
<dbReference type="AlphaFoldDB" id="A0AAD3E0J1"/>
<name>A0AAD3E0J1_9CHLO</name>
<gene>
    <name evidence="2" type="ORF">Agub_g11176</name>
</gene>
<comment type="caution">
    <text evidence="2">The sequence shown here is derived from an EMBL/GenBank/DDBJ whole genome shotgun (WGS) entry which is preliminary data.</text>
</comment>
<sequence>AANLAAIGAGPLAGLGPGGGGNSTTGRPIAPPAFPQPLPAPPRAPATLEPPGQATVKAASAAPAAQATIATPLAVRPGLSSPLLSVVAAAAAARAVAAGPAAGCSPEPATRKRARSPASPGNTRVLHRSPPLHVAASGSPCPPSPTSPSAGTGSPARSRRQQQLQQQSPARSPAAAAASREASPSTHTATTGGAPTAQLLATITSNPSLTSCLAGPGSGCVFGPGYDGQQQARAAEQELTHGSLGLAALLPSFSFGSDGRVVLATTLSQVGESPAGCEVGGGKDGDVLELRDGESPAGQAMAGATELGDALNVRAANGRQRNDVAAAAGRDQQGKGAAAVACAEGQQGRELDGGGGGVAGAEHAGGGREVAVRLAVDSSGLWRPEELGLRGSADVPAPPHPSALAELPLPAADLNPTPFSSGLPPDLLRELASQAAQQQAEAEAARRQPRGPSATAGCPRQAQPKTSTHGSPPPGRHEARNAPDVAGQAASASGAGNGDGGSSGGVCTLAAPTAAGSGCTTRAKRPRTQDAAVGSPQVSRNAQLGDGSGAGDSGEEGSPSRRARLHSAPHSTTHGPFGALGGAVAAAAAAAAPSPPPEPAPAAAAGPGLASPLALSVSLPSLDSLELLAALSHAGLHPGLSGGLELTGQLGLLSSPPPDGGRAPASAGGVMERGAQRDASDATK</sequence>
<feature type="non-terminal residue" evidence="2">
    <location>
        <position position="1"/>
    </location>
</feature>
<feature type="non-terminal residue" evidence="2">
    <location>
        <position position="684"/>
    </location>
</feature>
<feature type="compositionally biased region" description="Low complexity" evidence="1">
    <location>
        <begin position="402"/>
        <end position="416"/>
    </location>
</feature>
<feature type="compositionally biased region" description="Pro residues" evidence="1">
    <location>
        <begin position="29"/>
        <end position="44"/>
    </location>
</feature>
<feature type="region of interest" description="Disordered" evidence="1">
    <location>
        <begin position="1"/>
        <end position="59"/>
    </location>
</feature>
<feature type="compositionally biased region" description="Low complexity" evidence="1">
    <location>
        <begin position="1"/>
        <end position="10"/>
    </location>
</feature>
<feature type="region of interest" description="Disordered" evidence="1">
    <location>
        <begin position="636"/>
        <end position="684"/>
    </location>
</feature>
<evidence type="ECO:0000313" key="2">
    <source>
        <dbReference type="EMBL" id="GFR49156.1"/>
    </source>
</evidence>
<dbReference type="Proteomes" id="UP001054857">
    <property type="component" value="Unassembled WGS sequence"/>
</dbReference>
<organism evidence="2 3">
    <name type="scientific">Astrephomene gubernaculifera</name>
    <dbReference type="NCBI Taxonomy" id="47775"/>
    <lineage>
        <taxon>Eukaryota</taxon>
        <taxon>Viridiplantae</taxon>
        <taxon>Chlorophyta</taxon>
        <taxon>core chlorophytes</taxon>
        <taxon>Chlorophyceae</taxon>
        <taxon>CS clade</taxon>
        <taxon>Chlamydomonadales</taxon>
        <taxon>Astrephomenaceae</taxon>
        <taxon>Astrephomene</taxon>
    </lineage>
</organism>
<evidence type="ECO:0000256" key="1">
    <source>
        <dbReference type="SAM" id="MobiDB-lite"/>
    </source>
</evidence>
<evidence type="ECO:0000313" key="3">
    <source>
        <dbReference type="Proteomes" id="UP001054857"/>
    </source>
</evidence>
<feature type="compositionally biased region" description="Low complexity" evidence="1">
    <location>
        <begin position="582"/>
        <end position="592"/>
    </location>
</feature>
<feature type="compositionally biased region" description="Gly residues" evidence="1">
    <location>
        <begin position="495"/>
        <end position="504"/>
    </location>
</feature>
<reference evidence="2 3" key="1">
    <citation type="journal article" date="2021" name="Sci. Rep.">
        <title>Genome sequencing of the multicellular alga Astrephomene provides insights into convergent evolution of germ-soma differentiation.</title>
        <authorList>
            <person name="Yamashita S."/>
            <person name="Yamamoto K."/>
            <person name="Matsuzaki R."/>
            <person name="Suzuki S."/>
            <person name="Yamaguchi H."/>
            <person name="Hirooka S."/>
            <person name="Minakuchi Y."/>
            <person name="Miyagishima S."/>
            <person name="Kawachi M."/>
            <person name="Toyoda A."/>
            <person name="Nozaki H."/>
        </authorList>
    </citation>
    <scope>NUCLEOTIDE SEQUENCE [LARGE SCALE GENOMIC DNA]</scope>
    <source>
        <strain evidence="2 3">NIES-4017</strain>
    </source>
</reference>
<proteinExistence type="predicted"/>
<keyword evidence="3" id="KW-1185">Reference proteome</keyword>
<feature type="compositionally biased region" description="Gly residues" evidence="1">
    <location>
        <begin position="11"/>
        <end position="23"/>
    </location>
</feature>
<feature type="compositionally biased region" description="Low complexity" evidence="1">
    <location>
        <begin position="636"/>
        <end position="654"/>
    </location>
</feature>
<dbReference type="EMBL" id="BMAR01000028">
    <property type="protein sequence ID" value="GFR49156.1"/>
    <property type="molecule type" value="Genomic_DNA"/>
</dbReference>
<accession>A0AAD3E0J1</accession>
<feature type="region of interest" description="Disordered" evidence="1">
    <location>
        <begin position="392"/>
        <end position="609"/>
    </location>
</feature>
<feature type="compositionally biased region" description="Basic and acidic residues" evidence="1">
    <location>
        <begin position="674"/>
        <end position="684"/>
    </location>
</feature>
<feature type="region of interest" description="Disordered" evidence="1">
    <location>
        <begin position="99"/>
        <end position="193"/>
    </location>
</feature>
<feature type="compositionally biased region" description="Low complexity" evidence="1">
    <location>
        <begin position="45"/>
        <end position="59"/>
    </location>
</feature>
<feature type="compositionally biased region" description="Low complexity" evidence="1">
    <location>
        <begin position="430"/>
        <end position="442"/>
    </location>
</feature>
<feature type="compositionally biased region" description="Low complexity" evidence="1">
    <location>
        <begin position="147"/>
        <end position="193"/>
    </location>
</feature>